<gene>
    <name evidence="1" type="ORF">DSM107003_14140</name>
</gene>
<evidence type="ECO:0000313" key="1">
    <source>
        <dbReference type="EMBL" id="RUS98326.1"/>
    </source>
</evidence>
<organism evidence="1 2">
    <name type="scientific">Trichormus variabilis SAG 1403-4b</name>
    <dbReference type="NCBI Taxonomy" id="447716"/>
    <lineage>
        <taxon>Bacteria</taxon>
        <taxon>Bacillati</taxon>
        <taxon>Cyanobacteriota</taxon>
        <taxon>Cyanophyceae</taxon>
        <taxon>Nostocales</taxon>
        <taxon>Nostocaceae</taxon>
        <taxon>Trichormus</taxon>
    </lineage>
</organism>
<dbReference type="AlphaFoldDB" id="A0A433UWZ9"/>
<dbReference type="Proteomes" id="UP000276103">
    <property type="component" value="Unassembled WGS sequence"/>
</dbReference>
<dbReference type="InterPro" id="IPR009387">
    <property type="entry name" value="HigB-2"/>
</dbReference>
<accession>A0A433UWZ9</accession>
<dbReference type="EMBL" id="RSCM01000003">
    <property type="protein sequence ID" value="RUS98326.1"/>
    <property type="molecule type" value="Genomic_DNA"/>
</dbReference>
<proteinExistence type="predicted"/>
<sequence length="121" mass="13976">MQNDLPLIQIEVTAKFKRNLRILAKKYRSIRKDIQPIIEQLQSGELPGDQVSGLGYTIFKIRVKNSNIQKGKSGGYRLIYYLKTSRSIILVTIYSKSEQEDIAAEEIQEILAEFEQDKIEE</sequence>
<evidence type="ECO:0000313" key="2">
    <source>
        <dbReference type="Proteomes" id="UP000276103"/>
    </source>
</evidence>
<dbReference type="PIRSF" id="PIRSF039032">
    <property type="entry name" value="HigB-2"/>
    <property type="match status" value="1"/>
</dbReference>
<protein>
    <recommendedName>
        <fullName evidence="3">Addiction module antitoxin</fullName>
    </recommendedName>
</protein>
<comment type="caution">
    <text evidence="1">The sequence shown here is derived from an EMBL/GenBank/DDBJ whole genome shotgun (WGS) entry which is preliminary data.</text>
</comment>
<name>A0A433UWZ9_ANAVA</name>
<dbReference type="Pfam" id="PF06296">
    <property type="entry name" value="RelE"/>
    <property type="match status" value="1"/>
</dbReference>
<dbReference type="RefSeq" id="WP_127053243.1">
    <property type="nucleotide sequence ID" value="NZ_RSCM01000003.1"/>
</dbReference>
<dbReference type="OrthoDB" id="197283at2"/>
<reference evidence="1 2" key="1">
    <citation type="journal article" date="2019" name="Genome Biol. Evol.">
        <title>Day and night: Metabolic profiles and evolutionary relationships of six axenic non-marine cyanobacteria.</title>
        <authorList>
            <person name="Will S.E."/>
            <person name="Henke P."/>
            <person name="Boedeker C."/>
            <person name="Huang S."/>
            <person name="Brinkmann H."/>
            <person name="Rohde M."/>
            <person name="Jarek M."/>
            <person name="Friedl T."/>
            <person name="Seufert S."/>
            <person name="Schumacher M."/>
            <person name="Overmann J."/>
            <person name="Neumann-Schaal M."/>
            <person name="Petersen J."/>
        </authorList>
    </citation>
    <scope>NUCLEOTIDE SEQUENCE [LARGE SCALE GENOMIC DNA]</scope>
    <source>
        <strain evidence="1 2">SAG 1403-4b</strain>
    </source>
</reference>
<evidence type="ECO:0008006" key="3">
    <source>
        <dbReference type="Google" id="ProtNLM"/>
    </source>
</evidence>
<keyword evidence="2" id="KW-1185">Reference proteome</keyword>